<dbReference type="PANTHER" id="PTHR43685:SF5">
    <property type="entry name" value="GLYCOSYLTRANSFERASE EPSE-RELATED"/>
    <property type="match status" value="1"/>
</dbReference>
<name>A0A3G3IMA1_9GAMM</name>
<evidence type="ECO:0000256" key="1">
    <source>
        <dbReference type="ARBA" id="ARBA00006739"/>
    </source>
</evidence>
<evidence type="ECO:0000259" key="4">
    <source>
        <dbReference type="Pfam" id="PF00535"/>
    </source>
</evidence>
<accession>A0A3G3IMA1</accession>
<dbReference type="InterPro" id="IPR029044">
    <property type="entry name" value="Nucleotide-diphossugar_trans"/>
</dbReference>
<protein>
    <submittedName>
        <fullName evidence="5">Glycosyl transferase family 2</fullName>
    </submittedName>
</protein>
<evidence type="ECO:0000256" key="3">
    <source>
        <dbReference type="ARBA" id="ARBA00022679"/>
    </source>
</evidence>
<evidence type="ECO:0000313" key="6">
    <source>
        <dbReference type="Proteomes" id="UP000278334"/>
    </source>
</evidence>
<proteinExistence type="inferred from homology"/>
<dbReference type="RefSeq" id="WP_122951651.1">
    <property type="nucleotide sequence ID" value="NZ_CP024634.1"/>
</dbReference>
<keyword evidence="2" id="KW-0328">Glycosyltransferase</keyword>
<dbReference type="InterPro" id="IPR001173">
    <property type="entry name" value="Glyco_trans_2-like"/>
</dbReference>
<gene>
    <name evidence="5" type="ORF">MS2017_1280</name>
</gene>
<dbReference type="InterPro" id="IPR050834">
    <property type="entry name" value="Glycosyltransf_2"/>
</dbReference>
<dbReference type="AlphaFoldDB" id="A0A3G3IMA1"/>
<keyword evidence="3 5" id="KW-0808">Transferase</keyword>
<organism evidence="5 6">
    <name type="scientific">Bathymodiolus thermophilus thioautotrophic gill symbiont</name>
    <dbReference type="NCBI Taxonomy" id="2360"/>
    <lineage>
        <taxon>Bacteria</taxon>
        <taxon>Pseudomonadati</taxon>
        <taxon>Pseudomonadota</taxon>
        <taxon>Gammaproteobacteria</taxon>
        <taxon>sulfur-oxidizing symbionts</taxon>
    </lineage>
</organism>
<dbReference type="SUPFAM" id="SSF53448">
    <property type="entry name" value="Nucleotide-diphospho-sugar transferases"/>
    <property type="match status" value="1"/>
</dbReference>
<dbReference type="EMBL" id="CP024634">
    <property type="protein sequence ID" value="AYQ56977.1"/>
    <property type="molecule type" value="Genomic_DNA"/>
</dbReference>
<dbReference type="Gene3D" id="3.90.550.10">
    <property type="entry name" value="Spore Coat Polysaccharide Biosynthesis Protein SpsA, Chain A"/>
    <property type="match status" value="1"/>
</dbReference>
<feature type="domain" description="Glycosyltransferase 2-like" evidence="4">
    <location>
        <begin position="13"/>
        <end position="167"/>
    </location>
</feature>
<dbReference type="KEGG" id="bthg:MS2017_1280"/>
<comment type="similarity">
    <text evidence="1">Belongs to the glycosyltransferase 2 family.</text>
</comment>
<sequence length="272" mass="31327">MKFSVLISIYYKENPRHFDRAMRSVWSEQSIKPNEIVLVEDGVLTDELYQSIGKWKEELGGIFKVISLARNIGIGGAKKIGVEKCTNELIAVMDTDDISLPDRFKKQLMIFETKDIDVCGAWVGEFESDETKIISYRKVPEQHSAIVRFAKSRNPVNHPSAMYKRKAVLNVGNYAKHKRTSEDYNLFVKLILEDAKFYNIQEPLVSMRTGNGQVGRRGGLNNAILEATTQKEFYEMDFLNLYELFRNVVVGFTIRLLPKTLLKMVFKMIRKL</sequence>
<dbReference type="GO" id="GO:0016757">
    <property type="term" value="F:glycosyltransferase activity"/>
    <property type="evidence" value="ECO:0007669"/>
    <property type="project" value="UniProtKB-KW"/>
</dbReference>
<evidence type="ECO:0000256" key="2">
    <source>
        <dbReference type="ARBA" id="ARBA00022676"/>
    </source>
</evidence>
<dbReference type="Proteomes" id="UP000278334">
    <property type="component" value="Chromosome"/>
</dbReference>
<evidence type="ECO:0000313" key="5">
    <source>
        <dbReference type="EMBL" id="AYQ56977.1"/>
    </source>
</evidence>
<dbReference type="PANTHER" id="PTHR43685">
    <property type="entry name" value="GLYCOSYLTRANSFERASE"/>
    <property type="match status" value="1"/>
</dbReference>
<dbReference type="Pfam" id="PF00535">
    <property type="entry name" value="Glycos_transf_2"/>
    <property type="match status" value="1"/>
</dbReference>
<reference evidence="5 6" key="1">
    <citation type="submission" date="2017-11" db="EMBL/GenBank/DDBJ databases">
        <title>Genome sequence of the bacterial symbiont EPR9N from a vent mussel Bathymodiolus thermophilus.</title>
        <authorList>
            <person name="Won Y.-J."/>
        </authorList>
    </citation>
    <scope>NUCLEOTIDE SEQUENCE [LARGE SCALE GENOMIC DNA]</scope>
    <source>
        <strain evidence="5 6">EPR9N</strain>
    </source>
</reference>